<proteinExistence type="predicted"/>
<accession>A0A8J2BJ60</accession>
<keyword evidence="2" id="KW-1185">Reference proteome</keyword>
<dbReference type="AlphaFoldDB" id="A0A8J2BJ60"/>
<evidence type="ECO:0000313" key="2">
    <source>
        <dbReference type="Proteomes" id="UP000663859"/>
    </source>
</evidence>
<comment type="caution">
    <text evidence="1">The sequence shown here is derived from an EMBL/GenBank/DDBJ whole genome shotgun (WGS) entry which is preliminary data.</text>
</comment>
<protein>
    <submittedName>
        <fullName evidence="1">Uncharacterized protein</fullName>
    </submittedName>
</protein>
<evidence type="ECO:0000313" key="1">
    <source>
        <dbReference type="EMBL" id="CAF0699111.1"/>
    </source>
</evidence>
<dbReference type="EMBL" id="CAJNOB010000023">
    <property type="protein sequence ID" value="CAF0699111.1"/>
    <property type="molecule type" value="Genomic_DNA"/>
</dbReference>
<dbReference type="Proteomes" id="UP000663859">
    <property type="component" value="Unassembled WGS sequence"/>
</dbReference>
<gene>
    <name evidence="1" type="ORF">MPNT_30128</name>
</gene>
<organism evidence="1 2">
    <name type="scientific">Candidatus Methylacidithermus pantelleriae</name>
    <dbReference type="NCBI Taxonomy" id="2744239"/>
    <lineage>
        <taxon>Bacteria</taxon>
        <taxon>Pseudomonadati</taxon>
        <taxon>Verrucomicrobiota</taxon>
        <taxon>Methylacidiphilae</taxon>
        <taxon>Methylacidiphilales</taxon>
        <taxon>Methylacidiphilaceae</taxon>
        <taxon>Candidatus Methylacidithermus</taxon>
    </lineage>
</organism>
<reference evidence="1" key="1">
    <citation type="submission" date="2021-02" db="EMBL/GenBank/DDBJ databases">
        <authorList>
            <person name="Cremers G."/>
            <person name="Picone N."/>
        </authorList>
    </citation>
    <scope>NUCLEOTIDE SEQUENCE</scope>
    <source>
        <strain evidence="1">PQ17</strain>
    </source>
</reference>
<sequence length="135" mass="14785">MSHPFIDCLPPPRLRLAPYSPFVSPAPASPRHHPSHGRLLVPRFHPAYPTETAALRSDSSPSKVPSLVGGLFPGKNVSLVLHGLRASTVPQTMRALSLRGKIAPDASAERRCRRFACRGFQWQSPTGAQSRVFTR</sequence>
<name>A0A8J2BJ60_9BACT</name>